<protein>
    <submittedName>
        <fullName evidence="1">Uncharacterized protein</fullName>
    </submittedName>
</protein>
<keyword evidence="2" id="KW-1185">Reference proteome</keyword>
<evidence type="ECO:0000313" key="2">
    <source>
        <dbReference type="Proteomes" id="UP000067523"/>
    </source>
</evidence>
<dbReference type="EMBL" id="CP013655">
    <property type="protein sequence ID" value="ALS36781.1"/>
    <property type="molecule type" value="Genomic_DNA"/>
</dbReference>
<sequence>MALYFGWDCYPFATHFSDYVIKRHVFNEKIKKKENELYFKFQFTFHDINMLRLDCVSIYLIKRTDRTLAIRTMNNL</sequence>
<reference evidence="2" key="1">
    <citation type="submission" date="2015-12" db="EMBL/GenBank/DDBJ databases">
        <authorList>
            <person name="Lauer A."/>
            <person name="Humrighouse B."/>
            <person name="Loparev V."/>
            <person name="Shewmaker P.L."/>
            <person name="Whitney A.M."/>
            <person name="McLaughlin R.W."/>
        </authorList>
    </citation>
    <scope>NUCLEOTIDE SEQUENCE [LARGE SCALE GENOMIC DNA]</scope>
    <source>
        <strain evidence="2">LMG 26678</strain>
    </source>
</reference>
<gene>
    <name evidence="1" type="ORF">ATZ35_06310</name>
</gene>
<accession>A0A0U2XHE4</accession>
<evidence type="ECO:0000313" key="1">
    <source>
        <dbReference type="EMBL" id="ALS36781.1"/>
    </source>
</evidence>
<dbReference type="AlphaFoldDB" id="A0A0U2XHE4"/>
<dbReference type="STRING" id="118060.ATZ35_06310"/>
<organism evidence="1 2">
    <name type="scientific">Enterococcus rotai</name>
    <dbReference type="NCBI Taxonomy" id="118060"/>
    <lineage>
        <taxon>Bacteria</taxon>
        <taxon>Bacillati</taxon>
        <taxon>Bacillota</taxon>
        <taxon>Bacilli</taxon>
        <taxon>Lactobacillales</taxon>
        <taxon>Enterococcaceae</taxon>
        <taxon>Enterococcus</taxon>
    </lineage>
</organism>
<proteinExistence type="predicted"/>
<dbReference type="KEGG" id="erx:ATZ35_06310"/>
<name>A0A0U2XHE4_9ENTE</name>
<dbReference type="Proteomes" id="UP000067523">
    <property type="component" value="Chromosome"/>
</dbReference>